<evidence type="ECO:0000313" key="1">
    <source>
        <dbReference type="EMBL" id="UNM11667.1"/>
    </source>
</evidence>
<dbReference type="RefSeq" id="WP_242330241.1">
    <property type="nucleotide sequence ID" value="NZ_CP071872.1"/>
</dbReference>
<evidence type="ECO:0008006" key="3">
    <source>
        <dbReference type="Google" id="ProtNLM"/>
    </source>
</evidence>
<sequence>MRRLIWRLTVAAMATVGVVVLGGGTTHAESAPVAEAVAEAPAYGSFRLIKERAGTSPSVPEIVLPEGYSLVQGANHQVASKLEYYSFITGPKSTSVPVTVRWPGERIGSVVSHKTRPALTRDETAGTVTFSMPVTSPSASSAKNTLEVFSYLHRVPGTYFRLEHNDEERAAGYYADNPWVGKESRAAHNQLFAAEAVLIDSGLAAEAKARGHHWTLMGFETNNRLHPDNPPHWHLAYYPGAPFSANGNLPHLWLDPKGRNIKNSMDVAGLGHINYAPGEVAPVRLMDGSNVATLTMRTKDGGLDIDPGQGRPVYSIIGGLARDNLSNSVRVLKDGRPWLWLSTYDNVKTGELYVHKADLSALRWTTLRYNYDAQIGTLKNLETLADWSAADLKAQGRSLPELMAAPPAPPAAS</sequence>
<dbReference type="Proteomes" id="UP000828924">
    <property type="component" value="Chromosome"/>
</dbReference>
<dbReference type="EMBL" id="CP071872">
    <property type="protein sequence ID" value="UNM11667.1"/>
    <property type="molecule type" value="Genomic_DNA"/>
</dbReference>
<keyword evidence="2" id="KW-1185">Reference proteome</keyword>
<protein>
    <recommendedName>
        <fullName evidence="3">Secreted protein</fullName>
    </recommendedName>
</protein>
<name>A0ABY3WLL2_9ACTN</name>
<accession>A0ABY3WLL2</accession>
<reference evidence="1 2" key="1">
    <citation type="submission" date="2021-03" db="EMBL/GenBank/DDBJ databases">
        <title>Complete genome of Streptomyces formicae strain 1H-GS9 (DSM 100524).</title>
        <authorList>
            <person name="Atanasov K.E."/>
            <person name="Altabella T."/>
            <person name="Ferrer A."/>
        </authorList>
    </citation>
    <scope>NUCLEOTIDE SEQUENCE [LARGE SCALE GENOMIC DNA]</scope>
    <source>
        <strain evidence="1 2">1H-GS9</strain>
    </source>
</reference>
<organism evidence="1 2">
    <name type="scientific">Streptomyces formicae</name>
    <dbReference type="NCBI Taxonomy" id="1616117"/>
    <lineage>
        <taxon>Bacteria</taxon>
        <taxon>Bacillati</taxon>
        <taxon>Actinomycetota</taxon>
        <taxon>Actinomycetes</taxon>
        <taxon>Kitasatosporales</taxon>
        <taxon>Streptomycetaceae</taxon>
        <taxon>Streptomyces</taxon>
    </lineage>
</organism>
<evidence type="ECO:0000313" key="2">
    <source>
        <dbReference type="Proteomes" id="UP000828924"/>
    </source>
</evidence>
<gene>
    <name evidence="1" type="ORF">J4032_09055</name>
</gene>
<proteinExistence type="predicted"/>